<sequence>MICLRIGVLLILVAGTLTQDGFDLSDALDDLGEELSLKHHVHVHILPIFPVFMCRLDGCQIVTLLRYFCPLAPPPTPAKPKEQPKAPEKPKTNGGLDLSDAFGPDEPAPTKKPKKPSSGDSGLDLEDALGPDPNPKPDKPAVQPADPAKPRGGGSFGDSDLLDVSGGDYKPDGGRGGAGDQPQEADAGTVAGIASAIGVALLGAASSYFAYQKKKLCFKIQGGADPESGKGQQSDPQVFSELLRTS</sequence>
<dbReference type="InterPro" id="IPR022078">
    <property type="entry name" value="CD99L2"/>
</dbReference>
<evidence type="ECO:0000256" key="3">
    <source>
        <dbReference type="ARBA" id="ARBA00022692"/>
    </source>
</evidence>
<feature type="transmembrane region" description="Helical" evidence="8">
    <location>
        <begin position="190"/>
        <end position="211"/>
    </location>
</feature>
<evidence type="ECO:0000256" key="1">
    <source>
        <dbReference type="ARBA" id="ARBA00004479"/>
    </source>
</evidence>
<dbReference type="GO" id="GO:0005886">
    <property type="term" value="C:plasma membrane"/>
    <property type="evidence" value="ECO:0007669"/>
    <property type="project" value="TreeGrafter"/>
</dbReference>
<organism evidence="10 11">
    <name type="scientific">Sander lucioperca</name>
    <name type="common">Pike-perch</name>
    <name type="synonym">Perca lucioperca</name>
    <dbReference type="NCBI Taxonomy" id="283035"/>
    <lineage>
        <taxon>Eukaryota</taxon>
        <taxon>Metazoa</taxon>
        <taxon>Chordata</taxon>
        <taxon>Craniata</taxon>
        <taxon>Vertebrata</taxon>
        <taxon>Euteleostomi</taxon>
        <taxon>Actinopterygii</taxon>
        <taxon>Neopterygii</taxon>
        <taxon>Teleostei</taxon>
        <taxon>Neoteleostei</taxon>
        <taxon>Acanthomorphata</taxon>
        <taxon>Eupercaria</taxon>
        <taxon>Perciformes</taxon>
        <taxon>Percoidei</taxon>
        <taxon>Percidae</taxon>
        <taxon>Luciopercinae</taxon>
        <taxon>Sander</taxon>
    </lineage>
</organism>
<dbReference type="PANTHER" id="PTHR15076:SF15">
    <property type="entry name" value="CD99 ANTIGEN"/>
    <property type="match status" value="1"/>
</dbReference>
<dbReference type="GO" id="GO:2000391">
    <property type="term" value="P:positive regulation of neutrophil extravasation"/>
    <property type="evidence" value="ECO:0007669"/>
    <property type="project" value="TreeGrafter"/>
</dbReference>
<evidence type="ECO:0000256" key="6">
    <source>
        <dbReference type="ARBA" id="ARBA00023136"/>
    </source>
</evidence>
<evidence type="ECO:0000313" key="11">
    <source>
        <dbReference type="Proteomes" id="UP000694568"/>
    </source>
</evidence>
<keyword evidence="5 8" id="KW-1133">Transmembrane helix</keyword>
<evidence type="ECO:0000313" key="10">
    <source>
        <dbReference type="Ensembl" id="ENSSLUP00000053693.1"/>
    </source>
</evidence>
<dbReference type="AlphaFoldDB" id="A0A8D0ACJ7"/>
<feature type="region of interest" description="Disordered" evidence="7">
    <location>
        <begin position="74"/>
        <end position="185"/>
    </location>
</feature>
<keyword evidence="11" id="KW-1185">Reference proteome</keyword>
<accession>A0A8D0ACJ7</accession>
<comment type="subcellular location">
    <subcellularLocation>
        <location evidence="1">Membrane</location>
        <topology evidence="1">Single-pass type I membrane protein</topology>
    </subcellularLocation>
</comment>
<evidence type="ECO:0008006" key="12">
    <source>
        <dbReference type="Google" id="ProtNLM"/>
    </source>
</evidence>
<dbReference type="GO" id="GO:0034109">
    <property type="term" value="P:homotypic cell-cell adhesion"/>
    <property type="evidence" value="ECO:0007669"/>
    <property type="project" value="TreeGrafter"/>
</dbReference>
<keyword evidence="6 8" id="KW-0472">Membrane</keyword>
<evidence type="ECO:0000256" key="4">
    <source>
        <dbReference type="ARBA" id="ARBA00022729"/>
    </source>
</evidence>
<dbReference type="Ensembl" id="ENSSLUT00000055270.1">
    <property type="protein sequence ID" value="ENSSLUP00000053693.1"/>
    <property type="gene ID" value="ENSSLUG00000023260.1"/>
</dbReference>
<name>A0A8D0ACJ7_SANLU</name>
<evidence type="ECO:0000256" key="5">
    <source>
        <dbReference type="ARBA" id="ARBA00022989"/>
    </source>
</evidence>
<keyword evidence="4 9" id="KW-0732">Signal</keyword>
<feature type="compositionally biased region" description="Polar residues" evidence="7">
    <location>
        <begin position="230"/>
        <end position="246"/>
    </location>
</feature>
<feature type="signal peptide" evidence="9">
    <location>
        <begin position="1"/>
        <end position="18"/>
    </location>
</feature>
<evidence type="ECO:0000256" key="9">
    <source>
        <dbReference type="SAM" id="SignalP"/>
    </source>
</evidence>
<proteinExistence type="inferred from homology"/>
<feature type="chain" id="PRO_5034816643" description="CD99 molecule" evidence="9">
    <location>
        <begin position="19"/>
        <end position="246"/>
    </location>
</feature>
<dbReference type="Proteomes" id="UP000694568">
    <property type="component" value="Unplaced"/>
</dbReference>
<evidence type="ECO:0000256" key="8">
    <source>
        <dbReference type="SAM" id="Phobius"/>
    </source>
</evidence>
<gene>
    <name evidence="10" type="primary">cd99</name>
</gene>
<protein>
    <recommendedName>
        <fullName evidence="12">CD99 molecule</fullName>
    </recommendedName>
</protein>
<dbReference type="PANTHER" id="PTHR15076">
    <property type="entry name" value="CD99/MIC2 PROTEIN RELATED"/>
    <property type="match status" value="1"/>
</dbReference>
<comment type="similarity">
    <text evidence="2">Belongs to the CD99 family.</text>
</comment>
<reference evidence="10" key="2">
    <citation type="submission" date="2025-09" db="UniProtKB">
        <authorList>
            <consortium name="Ensembl"/>
        </authorList>
    </citation>
    <scope>IDENTIFICATION</scope>
</reference>
<dbReference type="Pfam" id="PF12301">
    <property type="entry name" value="CD99L2"/>
    <property type="match status" value="1"/>
</dbReference>
<keyword evidence="3 8" id="KW-0812">Transmembrane</keyword>
<feature type="compositionally biased region" description="Basic and acidic residues" evidence="7">
    <location>
        <begin position="79"/>
        <end position="91"/>
    </location>
</feature>
<evidence type="ECO:0000256" key="2">
    <source>
        <dbReference type="ARBA" id="ARBA00008763"/>
    </source>
</evidence>
<feature type="region of interest" description="Disordered" evidence="7">
    <location>
        <begin position="221"/>
        <end position="246"/>
    </location>
</feature>
<dbReference type="GO" id="GO:0072683">
    <property type="term" value="P:T cell extravasation"/>
    <property type="evidence" value="ECO:0007669"/>
    <property type="project" value="TreeGrafter"/>
</dbReference>
<evidence type="ECO:0000256" key="7">
    <source>
        <dbReference type="SAM" id="MobiDB-lite"/>
    </source>
</evidence>
<feature type="compositionally biased region" description="Low complexity" evidence="7">
    <location>
        <begin position="157"/>
        <end position="168"/>
    </location>
</feature>
<reference evidence="10" key="1">
    <citation type="submission" date="2025-08" db="UniProtKB">
        <authorList>
            <consortium name="Ensembl"/>
        </authorList>
    </citation>
    <scope>IDENTIFICATION</scope>
</reference>
<dbReference type="GeneTree" id="ENSGT00940000154344"/>